<protein>
    <submittedName>
        <fullName evidence="5">MutT/nudix family protein</fullName>
    </submittedName>
</protein>
<evidence type="ECO:0000313" key="5">
    <source>
        <dbReference type="EMBL" id="AFU98552.1"/>
    </source>
</evidence>
<dbReference type="InterPro" id="IPR020084">
    <property type="entry name" value="NUDIX_hydrolase_CS"/>
</dbReference>
<dbReference type="PANTHER" id="PTHR43222">
    <property type="entry name" value="NUDIX HYDROLASE 23"/>
    <property type="match status" value="1"/>
</dbReference>
<proteinExistence type="predicted"/>
<organism evidence="5 6">
    <name type="scientific">Simiduia agarivorans (strain DSM 21679 / JCM 13881 / BCRC 17597 / SA1)</name>
    <dbReference type="NCBI Taxonomy" id="1117647"/>
    <lineage>
        <taxon>Bacteria</taxon>
        <taxon>Pseudomonadati</taxon>
        <taxon>Pseudomonadota</taxon>
        <taxon>Gammaproteobacteria</taxon>
        <taxon>Cellvibrionales</taxon>
        <taxon>Cellvibrionaceae</taxon>
        <taxon>Simiduia</taxon>
    </lineage>
</organism>
<keyword evidence="6" id="KW-1185">Reference proteome</keyword>
<dbReference type="SUPFAM" id="SSF55811">
    <property type="entry name" value="Nudix"/>
    <property type="match status" value="1"/>
</dbReference>
<dbReference type="Gene3D" id="3.90.79.10">
    <property type="entry name" value="Nucleoside Triphosphate Pyrophosphohydrolase"/>
    <property type="match status" value="1"/>
</dbReference>
<evidence type="ECO:0000259" key="4">
    <source>
        <dbReference type="PROSITE" id="PS51462"/>
    </source>
</evidence>
<dbReference type="GO" id="GO:0016787">
    <property type="term" value="F:hydrolase activity"/>
    <property type="evidence" value="ECO:0007669"/>
    <property type="project" value="UniProtKB-KW"/>
</dbReference>
<feature type="domain" description="Nudix hydrolase" evidence="4">
    <location>
        <begin position="34"/>
        <end position="153"/>
    </location>
</feature>
<keyword evidence="2" id="KW-0378">Hydrolase</keyword>
<comment type="cofactor">
    <cofactor evidence="1">
        <name>Mg(2+)</name>
        <dbReference type="ChEBI" id="CHEBI:18420"/>
    </cofactor>
</comment>
<keyword evidence="3" id="KW-0732">Signal</keyword>
<evidence type="ECO:0000313" key="6">
    <source>
        <dbReference type="Proteomes" id="UP000000466"/>
    </source>
</evidence>
<dbReference type="InterPro" id="IPR000086">
    <property type="entry name" value="NUDIX_hydrolase_dom"/>
</dbReference>
<dbReference type="PROSITE" id="PS00893">
    <property type="entry name" value="NUDIX_BOX"/>
    <property type="match status" value="1"/>
</dbReference>
<dbReference type="Pfam" id="PF00293">
    <property type="entry name" value="NUDIX"/>
    <property type="match status" value="1"/>
</dbReference>
<dbReference type="AlphaFoldDB" id="K4KX85"/>
<dbReference type="HOGENOM" id="CLU_129127_0_0_6"/>
<dbReference type="RefSeq" id="WP_015046725.1">
    <property type="nucleotide sequence ID" value="NC_018868.3"/>
</dbReference>
<dbReference type="Proteomes" id="UP000000466">
    <property type="component" value="Chromosome"/>
</dbReference>
<accession>K4KX85</accession>
<feature type="chain" id="PRO_5003880942" evidence="3">
    <location>
        <begin position="23"/>
        <end position="156"/>
    </location>
</feature>
<dbReference type="PROSITE" id="PS51462">
    <property type="entry name" value="NUDIX"/>
    <property type="match status" value="1"/>
</dbReference>
<reference evidence="5 6" key="1">
    <citation type="journal article" date="2013" name="Genome Announc.">
        <title>Complete genome sequence of Simiduia agarivorans SA1(T), a marine bacterium able to degrade a variety of polysaccharides.</title>
        <authorList>
            <person name="Lin S.Y."/>
            <person name="Shieh W.Y."/>
            <person name="Chen J.S."/>
            <person name="Tang S.L."/>
        </authorList>
    </citation>
    <scope>NUCLEOTIDE SEQUENCE [LARGE SCALE GENOMIC DNA]</scope>
    <source>
        <strain evidence="6">DSM 21679 / JCM 13881 / BCRC 17597 / SA1</strain>
    </source>
</reference>
<dbReference type="PANTHER" id="PTHR43222:SF2">
    <property type="entry name" value="NUDIX HYDROLASE 23, CHLOROPLASTIC"/>
    <property type="match status" value="1"/>
</dbReference>
<sequence length="156" mass="16732">MLKPGLNAFAIVLLLAGLIACGKPPACPDVSLPLPPANAGCLVIQERQVLMVRELTGKISLPGGTSERGESAQCTAWRETFEETGLAVQVGARMQVFDNGFSLFRCTTAPGAYGQSQVPGLAGEIREVLWLNESQLGDYAWRFPSQQAMIRAALQQ</sequence>
<evidence type="ECO:0000256" key="2">
    <source>
        <dbReference type="ARBA" id="ARBA00022801"/>
    </source>
</evidence>
<dbReference type="PROSITE" id="PS51257">
    <property type="entry name" value="PROKAR_LIPOPROTEIN"/>
    <property type="match status" value="1"/>
</dbReference>
<dbReference type="InterPro" id="IPR015797">
    <property type="entry name" value="NUDIX_hydrolase-like_dom_sf"/>
</dbReference>
<dbReference type="KEGG" id="saga:M5M_06785"/>
<feature type="signal peptide" evidence="3">
    <location>
        <begin position="1"/>
        <end position="22"/>
    </location>
</feature>
<dbReference type="OrthoDB" id="6322268at2"/>
<dbReference type="STRING" id="1117647.M5M_06785"/>
<dbReference type="EMBL" id="CP003746">
    <property type="protein sequence ID" value="AFU98552.1"/>
    <property type="molecule type" value="Genomic_DNA"/>
</dbReference>
<dbReference type="eggNOG" id="COG1051">
    <property type="taxonomic scope" value="Bacteria"/>
</dbReference>
<name>K4KX85_SIMAS</name>
<dbReference type="CDD" id="cd02883">
    <property type="entry name" value="NUDIX_Hydrolase"/>
    <property type="match status" value="1"/>
</dbReference>
<evidence type="ECO:0000256" key="1">
    <source>
        <dbReference type="ARBA" id="ARBA00001946"/>
    </source>
</evidence>
<evidence type="ECO:0000256" key="3">
    <source>
        <dbReference type="SAM" id="SignalP"/>
    </source>
</evidence>
<gene>
    <name evidence="5" type="ordered locus">M5M_06785</name>
</gene>